<evidence type="ECO:0000313" key="2">
    <source>
        <dbReference type="Proteomes" id="UP000006447"/>
    </source>
</evidence>
<dbReference type="InterPro" id="IPR011747">
    <property type="entry name" value="CHP02241"/>
</dbReference>
<dbReference type="InterPro" id="IPR010667">
    <property type="entry name" value="Phage_T4_Gp19"/>
</dbReference>
<sequence length="172" mass="18574">MSGLVGGFNFTVRLVETAKPASAMIGSFVPPVAGGFSEVSGLEATMAVDEWREGGRNDAVLRFPGRVTHPAIKLRRGLAVSKELWTWHETFLQGRGRRRDGVIELLDDTGEAVRTWRFRRGLPVRWAGPALMAMSSAVAVEELEIVHEGLFVQTGGALGELLNTATSIFGGP</sequence>
<reference evidence="1 2" key="1">
    <citation type="journal article" date="2012" name="J. Bacteriol.">
        <title>Draft genome sequence of the nitrophenol-degrading actinomycete Rhodococcus imtechensis RKJ300.</title>
        <authorList>
            <person name="Vikram S."/>
            <person name="Kumar S."/>
            <person name="Subramanian S."/>
            <person name="Raghava G.P."/>
        </authorList>
    </citation>
    <scope>NUCLEOTIDE SEQUENCE [LARGE SCALE GENOMIC DNA]</scope>
    <source>
        <strain evidence="1 2">RKJ300</strain>
    </source>
</reference>
<proteinExistence type="predicted"/>
<dbReference type="Pfam" id="PF06841">
    <property type="entry name" value="Phage_T4_gp19"/>
    <property type="match status" value="1"/>
</dbReference>
<dbReference type="PATRIC" id="fig|1165867.3.peg.6122"/>
<dbReference type="PANTHER" id="PTHR38009">
    <property type="entry name" value="CONSERVED HYPOTHETICAL PHAGE TAIL PROTEIN"/>
    <property type="match status" value="1"/>
</dbReference>
<dbReference type="EMBL" id="AJJH01000162">
    <property type="protein sequence ID" value="EID74487.1"/>
    <property type="molecule type" value="Genomic_DNA"/>
</dbReference>
<dbReference type="PANTHER" id="PTHR38009:SF1">
    <property type="entry name" value="CONSERVED HYPOTHETICAL PHAGE TAIL PROTEIN"/>
    <property type="match status" value="1"/>
</dbReference>
<dbReference type="NCBIfam" id="TIGR02241">
    <property type="entry name" value="conserved hypothetical phage tail region protein"/>
    <property type="match status" value="1"/>
</dbReference>
<dbReference type="GO" id="GO:0005198">
    <property type="term" value="F:structural molecule activity"/>
    <property type="evidence" value="ECO:0007669"/>
    <property type="project" value="InterPro"/>
</dbReference>
<protein>
    <recommendedName>
        <fullName evidence="3">Phage tail protein</fullName>
    </recommendedName>
</protein>
<dbReference type="Proteomes" id="UP000006447">
    <property type="component" value="Unassembled WGS sequence"/>
</dbReference>
<accession>I0WDM1</accession>
<dbReference type="AlphaFoldDB" id="I0WDM1"/>
<evidence type="ECO:0000313" key="1">
    <source>
        <dbReference type="EMBL" id="EID74487.1"/>
    </source>
</evidence>
<organism evidence="1 2">
    <name type="scientific">Rhodococcus opacus RKJ300 = JCM 13270</name>
    <dbReference type="NCBI Taxonomy" id="1165867"/>
    <lineage>
        <taxon>Bacteria</taxon>
        <taxon>Bacillati</taxon>
        <taxon>Actinomycetota</taxon>
        <taxon>Actinomycetes</taxon>
        <taxon>Mycobacteriales</taxon>
        <taxon>Nocardiaceae</taxon>
        <taxon>Rhodococcus</taxon>
    </lineage>
</organism>
<name>I0WDM1_RHOOP</name>
<gene>
    <name evidence="1" type="ORF">W59_29929</name>
</gene>
<comment type="caution">
    <text evidence="1">The sequence shown here is derived from an EMBL/GenBank/DDBJ whole genome shotgun (WGS) entry which is preliminary data.</text>
</comment>
<evidence type="ECO:0008006" key="3">
    <source>
        <dbReference type="Google" id="ProtNLM"/>
    </source>
</evidence>
<dbReference type="RefSeq" id="WP_007300289.1">
    <property type="nucleotide sequence ID" value="NZ_AJJH01000162.1"/>
</dbReference>